<dbReference type="PROSITE" id="PS50110">
    <property type="entry name" value="RESPONSE_REGULATORY"/>
    <property type="match status" value="1"/>
</dbReference>
<keyword evidence="4" id="KW-0539">Nucleus</keyword>
<keyword evidence="1" id="KW-0902">Two-component regulatory system</keyword>
<dbReference type="SUPFAM" id="SSF52172">
    <property type="entry name" value="CheY-like"/>
    <property type="match status" value="1"/>
</dbReference>
<evidence type="ECO:0000256" key="4">
    <source>
        <dbReference type="ARBA" id="ARBA00023242"/>
    </source>
</evidence>
<dbReference type="Proteomes" id="UP000823775">
    <property type="component" value="Unassembled WGS sequence"/>
</dbReference>
<dbReference type="NCBIfam" id="TIGR01557">
    <property type="entry name" value="myb_SHAQKYF"/>
    <property type="match status" value="1"/>
</dbReference>
<comment type="caution">
    <text evidence="7">The sequence shown here is derived from an EMBL/GenBank/DDBJ whole genome shotgun (WGS) entry which is preliminary data.</text>
</comment>
<feature type="domain" description="Response regulatory" evidence="6">
    <location>
        <begin position="20"/>
        <end position="141"/>
    </location>
</feature>
<keyword evidence="3" id="KW-0804">Transcription</keyword>
<evidence type="ECO:0000313" key="7">
    <source>
        <dbReference type="EMBL" id="MCD9559376.1"/>
    </source>
</evidence>
<dbReference type="EMBL" id="JACEIK010002142">
    <property type="protein sequence ID" value="MCD9559376.1"/>
    <property type="molecule type" value="Genomic_DNA"/>
</dbReference>
<comment type="caution">
    <text evidence="5">Lacks conserved residue(s) required for the propagation of feature annotation.</text>
</comment>
<keyword evidence="8" id="KW-1185">Reference proteome</keyword>
<sequence>MDVKSLENIISIPSSARGLRIFVVDPDTSSLMCTASMLERQSYKVTTTELANIALSLIREREKQYDLVIAEVDMPQMDEAQPNAILKLMNVPNLTHRHVASHLQKYRLSVMRKKMDFSLPNSNIPTTSKAQENIDNTKELLKDVKSNCSAGESNSRSTTNSSCDIGGVVNFQEGNHYSPGLERQDQFSMGQTENQNNMLEYFEQVANLEVNDVTMDDLPSPENISMCVRTRGPQVQKQVQTESSGHSACHLRFVGEDSRPAGEVTISSRIRPNCAKKSTWI</sequence>
<evidence type="ECO:0000259" key="6">
    <source>
        <dbReference type="PROSITE" id="PS50110"/>
    </source>
</evidence>
<dbReference type="InterPro" id="IPR006447">
    <property type="entry name" value="Myb_dom_plants"/>
</dbReference>
<evidence type="ECO:0000313" key="8">
    <source>
        <dbReference type="Proteomes" id="UP000823775"/>
    </source>
</evidence>
<name>A0ABS8UNC6_DATST</name>
<evidence type="ECO:0000256" key="5">
    <source>
        <dbReference type="PROSITE-ProRule" id="PRU00169"/>
    </source>
</evidence>
<organism evidence="7 8">
    <name type="scientific">Datura stramonium</name>
    <name type="common">Jimsonweed</name>
    <name type="synonym">Common thornapple</name>
    <dbReference type="NCBI Taxonomy" id="4076"/>
    <lineage>
        <taxon>Eukaryota</taxon>
        <taxon>Viridiplantae</taxon>
        <taxon>Streptophyta</taxon>
        <taxon>Embryophyta</taxon>
        <taxon>Tracheophyta</taxon>
        <taxon>Spermatophyta</taxon>
        <taxon>Magnoliopsida</taxon>
        <taxon>eudicotyledons</taxon>
        <taxon>Gunneridae</taxon>
        <taxon>Pentapetalae</taxon>
        <taxon>asterids</taxon>
        <taxon>lamiids</taxon>
        <taxon>Solanales</taxon>
        <taxon>Solanaceae</taxon>
        <taxon>Solanoideae</taxon>
        <taxon>Datureae</taxon>
        <taxon>Datura</taxon>
    </lineage>
</organism>
<keyword evidence="2" id="KW-0805">Transcription regulation</keyword>
<dbReference type="InterPro" id="IPR045279">
    <property type="entry name" value="ARR-like"/>
</dbReference>
<dbReference type="Gene3D" id="1.10.10.60">
    <property type="entry name" value="Homeodomain-like"/>
    <property type="match status" value="1"/>
</dbReference>
<evidence type="ECO:0000256" key="3">
    <source>
        <dbReference type="ARBA" id="ARBA00023163"/>
    </source>
</evidence>
<proteinExistence type="predicted"/>
<protein>
    <submittedName>
        <fullName evidence="7">Trans-acting T-cell-specific transcription factor GATA-3</fullName>
    </submittedName>
</protein>
<reference evidence="7 8" key="1">
    <citation type="journal article" date="2021" name="BMC Genomics">
        <title>Datura genome reveals duplications of psychoactive alkaloid biosynthetic genes and high mutation rate following tissue culture.</title>
        <authorList>
            <person name="Rajewski A."/>
            <person name="Carter-House D."/>
            <person name="Stajich J."/>
            <person name="Litt A."/>
        </authorList>
    </citation>
    <scope>NUCLEOTIDE SEQUENCE [LARGE SCALE GENOMIC DNA]</scope>
    <source>
        <strain evidence="7">AR-01</strain>
    </source>
</reference>
<evidence type="ECO:0000256" key="2">
    <source>
        <dbReference type="ARBA" id="ARBA00023015"/>
    </source>
</evidence>
<dbReference type="PANTHER" id="PTHR43874">
    <property type="entry name" value="TWO-COMPONENT RESPONSE REGULATOR"/>
    <property type="match status" value="1"/>
</dbReference>
<evidence type="ECO:0000256" key="1">
    <source>
        <dbReference type="ARBA" id="ARBA00023012"/>
    </source>
</evidence>
<dbReference type="PANTHER" id="PTHR43874:SF87">
    <property type="entry name" value="HTH MYB-TYPE DOMAIN-CONTAINING PROTEIN"/>
    <property type="match status" value="1"/>
</dbReference>
<gene>
    <name evidence="7" type="primary">GATA3_4</name>
    <name evidence="7" type="ORF">HAX54_017299</name>
</gene>
<dbReference type="InterPro" id="IPR011006">
    <property type="entry name" value="CheY-like_superfamily"/>
</dbReference>
<accession>A0ABS8UNC6</accession>
<dbReference type="InterPro" id="IPR001789">
    <property type="entry name" value="Sig_transdc_resp-reg_receiver"/>
</dbReference>